<evidence type="ECO:0000313" key="2">
    <source>
        <dbReference type="EMBL" id="AMW34403.1"/>
    </source>
</evidence>
<keyword evidence="1" id="KW-0812">Transmembrane</keyword>
<feature type="transmembrane region" description="Helical" evidence="1">
    <location>
        <begin position="56"/>
        <end position="77"/>
    </location>
</feature>
<dbReference type="EMBL" id="CP014525">
    <property type="protein sequence ID" value="AMW34403.1"/>
    <property type="molecule type" value="Genomic_DNA"/>
</dbReference>
<evidence type="ECO:0008006" key="4">
    <source>
        <dbReference type="Google" id="ProtNLM"/>
    </source>
</evidence>
<keyword evidence="1" id="KW-0472">Membrane</keyword>
<evidence type="ECO:0000256" key="1">
    <source>
        <dbReference type="SAM" id="Phobius"/>
    </source>
</evidence>
<dbReference type="STRING" id="1549855.AY555_03480"/>
<dbReference type="KEGG" id="hjo:AY555_03480"/>
<organism evidence="2 3">
    <name type="scientific">Haematospirillum jordaniae</name>
    <dbReference type="NCBI Taxonomy" id="1549855"/>
    <lineage>
        <taxon>Bacteria</taxon>
        <taxon>Pseudomonadati</taxon>
        <taxon>Pseudomonadota</taxon>
        <taxon>Alphaproteobacteria</taxon>
        <taxon>Rhodospirillales</taxon>
        <taxon>Novispirillaceae</taxon>
        <taxon>Haematospirillum</taxon>
    </lineage>
</organism>
<evidence type="ECO:0000313" key="3">
    <source>
        <dbReference type="Proteomes" id="UP000076066"/>
    </source>
</evidence>
<dbReference type="Proteomes" id="UP000076066">
    <property type="component" value="Chromosome"/>
</dbReference>
<protein>
    <recommendedName>
        <fullName evidence="4">TIGR02302 family protein</fullName>
    </recommendedName>
</protein>
<name>A0A143DDP7_9PROT</name>
<reference evidence="2 3" key="1">
    <citation type="submission" date="2016-02" db="EMBL/GenBank/DDBJ databases">
        <title>Complete Genome of H5569, the type strain of the newly described species Haematospirillium jordaniae.</title>
        <authorList>
            <person name="Nicholson A.C."/>
            <person name="Humrighouse B.W."/>
            <person name="Loparov V."/>
            <person name="McQuiston J.R."/>
        </authorList>
    </citation>
    <scope>NUCLEOTIDE SEQUENCE [LARGE SCALE GENOMIC DNA]</scope>
    <source>
        <strain evidence="2 3">H5569</strain>
    </source>
</reference>
<gene>
    <name evidence="2" type="ORF">AY555_03480</name>
</gene>
<dbReference type="InterPro" id="IPR012683">
    <property type="entry name" value="CHP02302_TM"/>
</dbReference>
<feature type="transmembrane region" description="Helical" evidence="1">
    <location>
        <begin position="31"/>
        <end position="50"/>
    </location>
</feature>
<proteinExistence type="predicted"/>
<keyword evidence="3" id="KW-1185">Reference proteome</keyword>
<sequence>MMPLLILPRILQWRLFLSWLFLFWERLWQALWIPWSVVLGFIALSLLGGIPASGTGWHLVSFILFLVILAFALWYGLSSFCCPDIWDALHRLERGHTARPLTALCDRPFVVLDPATHELWQRHHRQMLFEAGFLQVSWPAPHIADRDPLAIRAIPVLALAVGLFVSGPQSADRLSAALTPSLTGSLSAEIWITPPEYTRLPSVRRVMDGGTLDVPEGSSLLVLVHGPGLPVGYLGDTHVPFEDSGHDTARMTALLTDDAGSGVELRIRRGLWYSARQQLAIFPDTPPSVAGGSLVAATTPDGPDPRLSLHVAASDDYGVTEARLELRRPGEPEMDMDFVARSYPLPVPGLPSPHVDTTVLLDLAGHPWAGHDVEVRVLVSDGAGHTAGSYWYATHLPERQFTHPVAALLASARKVLFTGSPAQKAEVWRRLDELSLRPDDFGQDPVVFLGLRIAALRLSPAFAVHPLESVADLLWNLALRIEDGTIDNARTQLEQARLDLLNATGDPKAVADAINAVRRALVSLLQDIVGRGGGLSLDELDALADSLGPNIQAGDLALEKMLAELEELTRLGAQDAARALAEHVDAVLSGLRNARFSSASGELRDMRDIMTGFDRLVRGQEQLLEDTFSTMAEGTALPSVSRHSGFWTFPAAELARRQESLRGQLRALSGQVGRKTGSVPEWFGVAGDHMDTASRALGESRPDLGQQAQGEALEALRQARRDVSQTMMQNLGQTIGLLPAPAGAGGLDPAGRPGEGMTLHGEKVPTKPERTRARDLLQELRRRAAEGNLDRQEQDYLQRLIRMF</sequence>
<accession>A0A143DDP7</accession>
<dbReference type="Pfam" id="PF13779">
    <property type="entry name" value="DUF4175"/>
    <property type="match status" value="2"/>
</dbReference>
<keyword evidence="1" id="KW-1133">Transmembrane helix</keyword>
<dbReference type="AlphaFoldDB" id="A0A143DDP7"/>